<evidence type="ECO:0000313" key="2">
    <source>
        <dbReference type="Proteomes" id="UP000616151"/>
    </source>
</evidence>
<comment type="caution">
    <text evidence="1">The sequence shown here is derived from an EMBL/GenBank/DDBJ whole genome shotgun (WGS) entry which is preliminary data.</text>
</comment>
<accession>A0ACC5R062</accession>
<protein>
    <submittedName>
        <fullName evidence="1">Caspase family protein</fullName>
    </submittedName>
</protein>
<proteinExistence type="predicted"/>
<name>A0ACC5R062_9HYPH</name>
<dbReference type="EMBL" id="JAENHL010000006">
    <property type="protein sequence ID" value="MBK1865998.1"/>
    <property type="molecule type" value="Genomic_DNA"/>
</dbReference>
<keyword evidence="2" id="KW-1185">Reference proteome</keyword>
<dbReference type="Proteomes" id="UP000616151">
    <property type="component" value="Unassembled WGS sequence"/>
</dbReference>
<evidence type="ECO:0000313" key="1">
    <source>
        <dbReference type="EMBL" id="MBK1865998.1"/>
    </source>
</evidence>
<reference evidence="1" key="1">
    <citation type="submission" date="2021-01" db="EMBL/GenBank/DDBJ databases">
        <authorList>
            <person name="Sun Q."/>
        </authorList>
    </citation>
    <scope>NUCLEOTIDE SEQUENCE</scope>
    <source>
        <strain evidence="1">YIM B02566</strain>
    </source>
</reference>
<gene>
    <name evidence="1" type="ORF">JHL16_06505</name>
</gene>
<organism evidence="1 2">
    <name type="scientific">Taklimakanibacter albus</name>
    <dbReference type="NCBI Taxonomy" id="2800327"/>
    <lineage>
        <taxon>Bacteria</taxon>
        <taxon>Pseudomonadati</taxon>
        <taxon>Pseudomonadota</taxon>
        <taxon>Alphaproteobacteria</taxon>
        <taxon>Hyphomicrobiales</taxon>
        <taxon>Aestuariivirgaceae</taxon>
        <taxon>Taklimakanibacter</taxon>
    </lineage>
</organism>
<sequence length="1006" mass="109103">MRKFAGVVLRTAAAVLWALLSTSFSTGIAVAQENGPLKGVALVIGQSAYEKLPALPNPERDAREIEDLLARLGFETELATNENGRKLARSIEAFIEDAGGADVALVYYSGHGIEAGGTNYLLPIDADEASLAAADSRLISLQAVLEQLRNKARITILLLDACRSNPYPREALVRRDGHSAGMPIAAAGLGAPRGAVIVESAQSLPDNIGEVIGFAAEPGQVALDGTEGASSPYAAALLKHLGANQGYDFAQMMTLVTEEVYLTTGTRQRPWVNASLRRFLSFGGKPLELTSDDALLVGERRKLLLSIAATPQDMRASVEGLARDMSLPLDPLYGMLRELQVDTTKGPGEIDAQLRSGAEALKKLLAEKVVSLRKDPELNRLAGLADRAQAEGAIALAKDYRAKASARADELDTTLDRREAEVMADRTEIASTYAEEAATAILAFDYLLASQKYEKAFEQLTGRDDRHAFLYRIEQIAALSQYGEFAGDNQALERAISVYEALGAGPKVEYSAPWALLQVDLSVSLTALGDRRGDAAMLAKAVKGLETALAILSRRNLANEWAVAQVNLGNALQSLSKLDGDRNLLVRSVAAYETALPELQKDSSRRHWSAAQNNLGNALKRLADRDGDTAPLIRAISAYETALSVRKRESMPFDWAETQYNLGIAMTLLGERKSDISHLRQAETAFEAVLAEWPRDRYPLLWASAQNSLAAALLSRDRLEASDDTVLKAISAYEAALTVTTRGTAPSQWAMLQNNLGQALATLGYRKHDANLLLRAIAAYNAALTERTRERSPLQWANTQTDLGSALRALGELQGDAVPLRLAIISTRAALNELERRRVPLDWAEAQNDLGLALWTLGQQQDSMIASMLAVVAFEAALSEWTYEHAPDEWAMAQNNLGMALQTLGARFGGTVLLAESVEAYEASLTVRTRDRAPLKWAATQADIGMAKLLLGYRSRNKSVVESGRKAVQTAWELHRAAGEKQYDDIFADRIKTFDTVLAALRKSAD</sequence>